<dbReference type="AlphaFoldDB" id="A0A0C2DIX7"/>
<evidence type="ECO:0000313" key="3">
    <source>
        <dbReference type="EMBL" id="KIG19632.1"/>
    </source>
</evidence>
<proteinExistence type="predicted"/>
<dbReference type="PROSITE" id="PS51257">
    <property type="entry name" value="PROKAR_LIPOPROTEIN"/>
    <property type="match status" value="1"/>
</dbReference>
<dbReference type="PANTHER" id="PTHR38847:SF1">
    <property type="entry name" value="PSEUDOURIDINE SYNTHASE RSUA_RLUA-LIKE DOMAIN-CONTAINING PROTEIN"/>
    <property type="match status" value="1"/>
</dbReference>
<dbReference type="EMBL" id="JMCC02000001">
    <property type="protein sequence ID" value="KIG19632.1"/>
    <property type="molecule type" value="Genomic_DNA"/>
</dbReference>
<dbReference type="Pfam" id="PF14273">
    <property type="entry name" value="DUF4360"/>
    <property type="match status" value="1"/>
</dbReference>
<keyword evidence="2" id="KW-0732">Signal</keyword>
<feature type="chain" id="PRO_5002159712" evidence="2">
    <location>
        <begin position="28"/>
        <end position="280"/>
    </location>
</feature>
<evidence type="ECO:0000256" key="1">
    <source>
        <dbReference type="SAM" id="MobiDB-lite"/>
    </source>
</evidence>
<sequence>MNTQTKLHARKRIFTSLGYLASVAVFATACDPGELDDSPDVDQLAMSDAMLEQIAALEQGEGDSPNTINLSPASSVDSGDTSEALPVLEPPGKLAAAPDPNEVYIEGIVANGAGCPSDQPGSVVTQIATDKKSFILIFKDMLLENPPGPPIKATNCLASVQLHVPGGWQVSVATVNTRGYAFLEKGLTARQTSNYFFAGDPIGFSAHTQLKGYFDDFYVFSDSVPFQSVVWSKCGASAIFAVNTSLNLNAIKNKNGYGIFNTTDVDGVFTKQFQWQWKKC</sequence>
<comment type="caution">
    <text evidence="3">The sequence shown here is derived from an EMBL/GenBank/DDBJ whole genome shotgun (WGS) entry which is preliminary data.</text>
</comment>
<name>A0A0C2DIX7_9BACT</name>
<feature type="signal peptide" evidence="2">
    <location>
        <begin position="1"/>
        <end position="27"/>
    </location>
</feature>
<organism evidence="3 4">
    <name type="scientific">Enhygromyxa salina</name>
    <dbReference type="NCBI Taxonomy" id="215803"/>
    <lineage>
        <taxon>Bacteria</taxon>
        <taxon>Pseudomonadati</taxon>
        <taxon>Myxococcota</taxon>
        <taxon>Polyangia</taxon>
        <taxon>Nannocystales</taxon>
        <taxon>Nannocystaceae</taxon>
        <taxon>Enhygromyxa</taxon>
    </lineage>
</organism>
<dbReference type="Proteomes" id="UP000031599">
    <property type="component" value="Unassembled WGS sequence"/>
</dbReference>
<feature type="region of interest" description="Disordered" evidence="1">
    <location>
        <begin position="60"/>
        <end position="86"/>
    </location>
</feature>
<evidence type="ECO:0000256" key="2">
    <source>
        <dbReference type="SAM" id="SignalP"/>
    </source>
</evidence>
<dbReference type="InterPro" id="IPR025649">
    <property type="entry name" value="DUF4360"/>
</dbReference>
<evidence type="ECO:0000313" key="4">
    <source>
        <dbReference type="Proteomes" id="UP000031599"/>
    </source>
</evidence>
<reference evidence="3 4" key="1">
    <citation type="submission" date="2014-12" db="EMBL/GenBank/DDBJ databases">
        <title>Genome assembly of Enhygromyxa salina DSM 15201.</title>
        <authorList>
            <person name="Sharma G."/>
            <person name="Subramanian S."/>
        </authorList>
    </citation>
    <scope>NUCLEOTIDE SEQUENCE [LARGE SCALE GENOMIC DNA]</scope>
    <source>
        <strain evidence="3 4">DSM 15201</strain>
    </source>
</reference>
<dbReference type="RefSeq" id="WP_052545982.1">
    <property type="nucleotide sequence ID" value="NZ_JMCC02000001.1"/>
</dbReference>
<dbReference type="PANTHER" id="PTHR38847">
    <property type="match status" value="1"/>
</dbReference>
<accession>A0A0C2DIX7</accession>
<gene>
    <name evidence="3" type="ORF">DB30_00141</name>
</gene>
<feature type="compositionally biased region" description="Polar residues" evidence="1">
    <location>
        <begin position="64"/>
        <end position="81"/>
    </location>
</feature>
<protein>
    <submittedName>
        <fullName evidence="3">Putative secreted protein</fullName>
    </submittedName>
</protein>